<dbReference type="Pfam" id="PF13620">
    <property type="entry name" value="CarboxypepD_reg"/>
    <property type="match status" value="1"/>
</dbReference>
<feature type="chain" id="PRO_5030023285" evidence="2">
    <location>
        <begin position="25"/>
        <end position="963"/>
    </location>
</feature>
<dbReference type="RefSeq" id="WP_076376359.1">
    <property type="nucleotide sequence ID" value="NZ_AP017422.1"/>
</dbReference>
<reference evidence="5" key="1">
    <citation type="submission" date="2017-01" db="EMBL/GenBank/DDBJ databases">
        <authorList>
            <person name="Varghese N."/>
            <person name="Submissions S."/>
        </authorList>
    </citation>
    <scope>NUCLEOTIDE SEQUENCE [LARGE SCALE GENOMIC DNA]</scope>
    <source>
        <strain evidence="5">DSM 21054</strain>
    </source>
</reference>
<organism evidence="4 5">
    <name type="scientific">Filimonas lacunae</name>
    <dbReference type="NCBI Taxonomy" id="477680"/>
    <lineage>
        <taxon>Bacteria</taxon>
        <taxon>Pseudomonadati</taxon>
        <taxon>Bacteroidota</taxon>
        <taxon>Chitinophagia</taxon>
        <taxon>Chitinophagales</taxon>
        <taxon>Chitinophagaceae</taxon>
        <taxon>Filimonas</taxon>
    </lineage>
</organism>
<dbReference type="EMBL" id="FTOR01000001">
    <property type="protein sequence ID" value="SIS76203.1"/>
    <property type="molecule type" value="Genomic_DNA"/>
</dbReference>
<dbReference type="InterPro" id="IPR008969">
    <property type="entry name" value="CarboxyPept-like_regulatory"/>
</dbReference>
<dbReference type="Pfam" id="PF14905">
    <property type="entry name" value="OMP_b-brl_3"/>
    <property type="match status" value="1"/>
</dbReference>
<dbReference type="Proteomes" id="UP000186917">
    <property type="component" value="Unassembled WGS sequence"/>
</dbReference>
<proteinExistence type="predicted"/>
<feature type="domain" description="Outer membrane protein beta-barrel" evidence="3">
    <location>
        <begin position="448"/>
        <end position="796"/>
    </location>
</feature>
<feature type="signal peptide" evidence="2">
    <location>
        <begin position="1"/>
        <end position="24"/>
    </location>
</feature>
<protein>
    <submittedName>
        <fullName evidence="4">Carboxypeptidase regulatory-like domain-containing protein</fullName>
    </submittedName>
</protein>
<evidence type="ECO:0000313" key="4">
    <source>
        <dbReference type="EMBL" id="SIS76203.1"/>
    </source>
</evidence>
<name>A0A173MQH8_9BACT</name>
<evidence type="ECO:0000256" key="1">
    <source>
        <dbReference type="SAM" id="MobiDB-lite"/>
    </source>
</evidence>
<gene>
    <name evidence="4" type="ORF">SAMN05421788_1011065</name>
</gene>
<evidence type="ECO:0000256" key="2">
    <source>
        <dbReference type="SAM" id="SignalP"/>
    </source>
</evidence>
<feature type="region of interest" description="Disordered" evidence="1">
    <location>
        <begin position="940"/>
        <end position="963"/>
    </location>
</feature>
<dbReference type="SUPFAM" id="SSF56935">
    <property type="entry name" value="Porins"/>
    <property type="match status" value="1"/>
</dbReference>
<sequence>MKKYKLVQLALAVLFTCMAASAFAQSGGAGSIKGRVLDSTTKEPLKGATISLLNPVDSTLISYQVSQNNGAFSFDKLPSGNYLLQVSFQGYDSYFKHATTSLTQPVAELGTINMQQEANVLEGIVIKSSPPIVIKKDTTEFNAASFKTRPNAVVEDLLKKLPGLEVDRDGYIKAQGEEVTRVLVDGKRFFSDDPLIATKNLPPDIIEKIQVYDAQSDQSALTGFNDGVRIKTINIITKKNKRKGYFGKAVAGRGNKDLYETSLNLFRFNEDQKISLISQANNINKQSFSAQDIQGALNGGGRSRRSGGGNNANGLISSYAAGLDYSSPWGANATLSSSYLYSKQNTNKDQDTRTQTFVTADTITDNKQALTSRGSNENHRFNVNLESKLNANNTLILRSTLMRQNATAYNYRTTDIVKNQGIKVGNGISSSDNDNSSSTGTVDLIYQHRLKKPGRSFSFAFNGNFNSNDGTSNNYSVNQSYLADGINYTIDTVNQRNYNNSTSRVLNGTITYTEPLSLYSLLELNYNFSGNVSHSERKAFDYDYLSHNYNVLDSALTNSFESINNSSRATVFYRFQYEKFGASLGTGVQITDLSSNNTSTGEKLKQRFKNLYPTAYITYSFARQKSLRVTYDGRTNQPSVTQLQDVTDYSDPLNIKQGNPGLKQSFNHSFSAMYTGFNSRTLRSLSVTFSGGLTTNNITNSVITILDGMSKPVGVPETTPAGATVTRPVNLNGNYNMQAAFNYGIPLKRPKSNFNIGGSLTKSQSVNLQNDTETGGSLKNYTNNYGLSGLLRWTTNLDKNFDVNFTSNSTYNIARYSINSSQNGNFFSEVLSADFTYYTQNGWIFSTDLDYRYYGRGAGYNTSVPLLNVNLAKQIFKEKQGEIKLSVFDLLNQNVSISRSITQNYIQDVQTRTLTRYFMLTFSYSLKKFGSHKIPSLFGGKRDSGADGRETGAGRSGSKGPMF</sequence>
<keyword evidence="4" id="KW-0645">Protease</keyword>
<dbReference type="AlphaFoldDB" id="A0A173MQH8"/>
<keyword evidence="4" id="KW-0121">Carboxypeptidase</keyword>
<keyword evidence="2" id="KW-0732">Signal</keyword>
<evidence type="ECO:0000259" key="3">
    <source>
        <dbReference type="Pfam" id="PF14905"/>
    </source>
</evidence>
<keyword evidence="5" id="KW-1185">Reference proteome</keyword>
<dbReference type="SUPFAM" id="SSF49464">
    <property type="entry name" value="Carboxypeptidase regulatory domain-like"/>
    <property type="match status" value="1"/>
</dbReference>
<dbReference type="STRING" id="477680.SAMN05421788_1011065"/>
<accession>A0A173MQH8</accession>
<feature type="compositionally biased region" description="Basic and acidic residues" evidence="1">
    <location>
        <begin position="940"/>
        <end position="952"/>
    </location>
</feature>
<evidence type="ECO:0000313" key="5">
    <source>
        <dbReference type="Proteomes" id="UP000186917"/>
    </source>
</evidence>
<dbReference type="InterPro" id="IPR041700">
    <property type="entry name" value="OMP_b-brl_3"/>
</dbReference>
<dbReference type="KEGG" id="fln:FLA_5682"/>
<dbReference type="Gene3D" id="2.60.40.1120">
    <property type="entry name" value="Carboxypeptidase-like, regulatory domain"/>
    <property type="match status" value="1"/>
</dbReference>
<dbReference type="GO" id="GO:0004180">
    <property type="term" value="F:carboxypeptidase activity"/>
    <property type="evidence" value="ECO:0007669"/>
    <property type="project" value="UniProtKB-KW"/>
</dbReference>
<dbReference type="OrthoDB" id="606930at2"/>
<keyword evidence="4" id="KW-0378">Hydrolase</keyword>